<protein>
    <submittedName>
        <fullName evidence="2">Uncharacterized protein</fullName>
    </submittedName>
</protein>
<keyword evidence="1" id="KW-0472">Membrane</keyword>
<name>A0ABP8DPX3_9ACTN</name>
<feature type="transmembrane region" description="Helical" evidence="1">
    <location>
        <begin position="221"/>
        <end position="246"/>
    </location>
</feature>
<comment type="caution">
    <text evidence="2">The sequence shown here is derived from an EMBL/GenBank/DDBJ whole genome shotgun (WGS) entry which is preliminary data.</text>
</comment>
<keyword evidence="1" id="KW-1133">Transmembrane helix</keyword>
<dbReference type="EMBL" id="BAABAT010000046">
    <property type="protein sequence ID" value="GAA4261454.1"/>
    <property type="molecule type" value="Genomic_DNA"/>
</dbReference>
<accession>A0ABP8DPX3</accession>
<evidence type="ECO:0000256" key="1">
    <source>
        <dbReference type="SAM" id="Phobius"/>
    </source>
</evidence>
<gene>
    <name evidence="2" type="ORF">GCM10022255_094100</name>
</gene>
<dbReference type="Proteomes" id="UP001500620">
    <property type="component" value="Unassembled WGS sequence"/>
</dbReference>
<keyword evidence="3" id="KW-1185">Reference proteome</keyword>
<sequence length="253" mass="26083">MDTIRMINAELLKLRRRSLIAWTGGLTLGGSVSFLVVNAWRHHSDPAHFGPAGGAVNLSHAMQILAYLSTVAAVLVGTTAGGQDQASGVLRDLVSTGTSRLRLFAVRVPAALMFYLVWFIPAFAVPAVASRVLAGGLPAPQAGVLIQYGLGVGLSTTLDVVLAVGLAALLGSRSVAIGVLLGWELAFSRLLEHMSSLGAARQLLASSAVDRILPAMGAPRVVSMSAVAAALVLTGWAVVVSAAGAWKTVTRDA</sequence>
<dbReference type="RefSeq" id="WP_345138358.1">
    <property type="nucleotide sequence ID" value="NZ_BAABAT010000046.1"/>
</dbReference>
<feature type="transmembrane region" description="Helical" evidence="1">
    <location>
        <begin position="60"/>
        <end position="82"/>
    </location>
</feature>
<keyword evidence="1" id="KW-0812">Transmembrane</keyword>
<feature type="transmembrane region" description="Helical" evidence="1">
    <location>
        <begin position="20"/>
        <end position="40"/>
    </location>
</feature>
<reference evidence="3" key="1">
    <citation type="journal article" date="2019" name="Int. J. Syst. Evol. Microbiol.">
        <title>The Global Catalogue of Microorganisms (GCM) 10K type strain sequencing project: providing services to taxonomists for standard genome sequencing and annotation.</title>
        <authorList>
            <consortium name="The Broad Institute Genomics Platform"/>
            <consortium name="The Broad Institute Genome Sequencing Center for Infectious Disease"/>
            <person name="Wu L."/>
            <person name="Ma J."/>
        </authorList>
    </citation>
    <scope>NUCLEOTIDE SEQUENCE [LARGE SCALE GENOMIC DNA]</scope>
    <source>
        <strain evidence="3">JCM 17441</strain>
    </source>
</reference>
<organism evidence="2 3">
    <name type="scientific">Dactylosporangium darangshiense</name>
    <dbReference type="NCBI Taxonomy" id="579108"/>
    <lineage>
        <taxon>Bacteria</taxon>
        <taxon>Bacillati</taxon>
        <taxon>Actinomycetota</taxon>
        <taxon>Actinomycetes</taxon>
        <taxon>Micromonosporales</taxon>
        <taxon>Micromonosporaceae</taxon>
        <taxon>Dactylosporangium</taxon>
    </lineage>
</organism>
<evidence type="ECO:0000313" key="2">
    <source>
        <dbReference type="EMBL" id="GAA4261454.1"/>
    </source>
</evidence>
<feature type="transmembrane region" description="Helical" evidence="1">
    <location>
        <begin position="103"/>
        <end position="125"/>
    </location>
</feature>
<evidence type="ECO:0000313" key="3">
    <source>
        <dbReference type="Proteomes" id="UP001500620"/>
    </source>
</evidence>
<proteinExistence type="predicted"/>